<dbReference type="InterPro" id="IPR011990">
    <property type="entry name" value="TPR-like_helical_dom_sf"/>
</dbReference>
<dbReference type="Proteomes" id="UP001596317">
    <property type="component" value="Unassembled WGS sequence"/>
</dbReference>
<dbReference type="RefSeq" id="WP_380054744.1">
    <property type="nucleotide sequence ID" value="NZ_JBHSWB010000001.1"/>
</dbReference>
<name>A0ABW1ZJI8_9DEIO</name>
<dbReference type="Pfam" id="PF08238">
    <property type="entry name" value="Sel1"/>
    <property type="match status" value="3"/>
</dbReference>
<feature type="signal peptide" evidence="1">
    <location>
        <begin position="1"/>
        <end position="19"/>
    </location>
</feature>
<evidence type="ECO:0000256" key="1">
    <source>
        <dbReference type="SAM" id="SignalP"/>
    </source>
</evidence>
<evidence type="ECO:0000313" key="3">
    <source>
        <dbReference type="Proteomes" id="UP001596317"/>
    </source>
</evidence>
<protein>
    <recommendedName>
        <fullName evidence="4">Sel1 repeat family protein</fullName>
    </recommendedName>
</protein>
<dbReference type="SMART" id="SM00671">
    <property type="entry name" value="SEL1"/>
    <property type="match status" value="4"/>
</dbReference>
<feature type="chain" id="PRO_5045496841" description="Sel1 repeat family protein" evidence="1">
    <location>
        <begin position="20"/>
        <end position="315"/>
    </location>
</feature>
<proteinExistence type="predicted"/>
<reference evidence="3" key="1">
    <citation type="journal article" date="2019" name="Int. J. Syst. Evol. Microbiol.">
        <title>The Global Catalogue of Microorganisms (GCM) 10K type strain sequencing project: providing services to taxonomists for standard genome sequencing and annotation.</title>
        <authorList>
            <consortium name="The Broad Institute Genomics Platform"/>
            <consortium name="The Broad Institute Genome Sequencing Center for Infectious Disease"/>
            <person name="Wu L."/>
            <person name="Ma J."/>
        </authorList>
    </citation>
    <scope>NUCLEOTIDE SEQUENCE [LARGE SCALE GENOMIC DNA]</scope>
    <source>
        <strain evidence="3">CCUG 63830</strain>
    </source>
</reference>
<keyword evidence="1" id="KW-0732">Signal</keyword>
<dbReference type="InterPro" id="IPR006597">
    <property type="entry name" value="Sel1-like"/>
</dbReference>
<dbReference type="InterPro" id="IPR050767">
    <property type="entry name" value="Sel1_AlgK"/>
</dbReference>
<organism evidence="2 3">
    <name type="scientific">Deinococcus multiflagellatus</name>
    <dbReference type="NCBI Taxonomy" id="1656887"/>
    <lineage>
        <taxon>Bacteria</taxon>
        <taxon>Thermotogati</taxon>
        <taxon>Deinococcota</taxon>
        <taxon>Deinococci</taxon>
        <taxon>Deinococcales</taxon>
        <taxon>Deinococcaceae</taxon>
        <taxon>Deinococcus</taxon>
    </lineage>
</organism>
<gene>
    <name evidence="2" type="ORF">ACFP90_06060</name>
</gene>
<dbReference type="PANTHER" id="PTHR11102:SF160">
    <property type="entry name" value="ERAD-ASSOCIATED E3 UBIQUITIN-PROTEIN LIGASE COMPONENT HRD3"/>
    <property type="match status" value="1"/>
</dbReference>
<evidence type="ECO:0008006" key="4">
    <source>
        <dbReference type="Google" id="ProtNLM"/>
    </source>
</evidence>
<accession>A0ABW1ZJI8</accession>
<sequence length="315" mass="33326">MTRPFAALLTFALLGHAHAGLPEARAALARQDYAAAVRALQGSGARPGTLPYYEEQLLLGRALLAPGWSGSDPARARTLLGWACGMAWEVTNAPSPEVRGAACVLLGRLEEARDNPSQAEAYYHDAAYTDNNQSAWARLAILELGRGASGDRRDMALNTLTRVATEGDPEAQTFLGQRLERGDDGPADPAAAATWYARAAAQNFAPAQAALGRLLLLGRGVARDLPRAAELIARSAAAGEPEGLYLKALQLEEGLGVPADPAAAARLYERLLGARALPRPPATRRRIWAGCWCRAWAQRPTASADCSCCVPGPAT</sequence>
<dbReference type="Gene3D" id="1.25.40.10">
    <property type="entry name" value="Tetratricopeptide repeat domain"/>
    <property type="match status" value="1"/>
</dbReference>
<keyword evidence="3" id="KW-1185">Reference proteome</keyword>
<evidence type="ECO:0000313" key="2">
    <source>
        <dbReference type="EMBL" id="MFC6659965.1"/>
    </source>
</evidence>
<dbReference type="SUPFAM" id="SSF81901">
    <property type="entry name" value="HCP-like"/>
    <property type="match status" value="1"/>
</dbReference>
<dbReference type="EMBL" id="JBHSWB010000001">
    <property type="protein sequence ID" value="MFC6659965.1"/>
    <property type="molecule type" value="Genomic_DNA"/>
</dbReference>
<comment type="caution">
    <text evidence="2">The sequence shown here is derived from an EMBL/GenBank/DDBJ whole genome shotgun (WGS) entry which is preliminary data.</text>
</comment>
<dbReference type="PANTHER" id="PTHR11102">
    <property type="entry name" value="SEL-1-LIKE PROTEIN"/>
    <property type="match status" value="1"/>
</dbReference>